<evidence type="ECO:0000313" key="2">
    <source>
        <dbReference type="EMBL" id="SDX47779.1"/>
    </source>
</evidence>
<dbReference type="AlphaFoldDB" id="A0A1H3C2Q0"/>
<gene>
    <name evidence="2" type="ORF">SAMN05216215_1011142</name>
</gene>
<dbReference type="InterPro" id="IPR025331">
    <property type="entry name" value="TNT"/>
</dbReference>
<reference evidence="3" key="1">
    <citation type="submission" date="2016-10" db="EMBL/GenBank/DDBJ databases">
        <authorList>
            <person name="Varghese N."/>
            <person name="Submissions S."/>
        </authorList>
    </citation>
    <scope>NUCLEOTIDE SEQUENCE [LARGE SCALE GENOMIC DNA]</scope>
    <source>
        <strain evidence="3">CGMCC 4.3530</strain>
    </source>
</reference>
<dbReference type="InterPro" id="IPR036170">
    <property type="entry name" value="YezG-like_sf"/>
</dbReference>
<dbReference type="GO" id="GO:0050135">
    <property type="term" value="F:NADP+ nucleosidase activity"/>
    <property type="evidence" value="ECO:0007669"/>
    <property type="project" value="InterPro"/>
</dbReference>
<evidence type="ECO:0000259" key="1">
    <source>
        <dbReference type="Pfam" id="PF14021"/>
    </source>
</evidence>
<dbReference type="Proteomes" id="UP000199529">
    <property type="component" value="Unassembled WGS sequence"/>
</dbReference>
<proteinExistence type="predicted"/>
<dbReference type="STRING" id="418495.SAMN05216215_1011142"/>
<dbReference type="Pfam" id="PF14021">
    <property type="entry name" value="TNT"/>
    <property type="match status" value="1"/>
</dbReference>
<name>A0A1H3C2Q0_9PSEU</name>
<keyword evidence="3" id="KW-1185">Reference proteome</keyword>
<dbReference type="EMBL" id="FNOK01000011">
    <property type="protein sequence ID" value="SDX47779.1"/>
    <property type="molecule type" value="Genomic_DNA"/>
</dbReference>
<sequence length="547" mass="59941">MILGTHIPGLYGVIDGEPQLVIDLRDGGARINGRPDAIPVEQVTAVFFEQEDDAHPVRPQFPAPASYGSVPDRSALRQELVDSLHGALAAALPEGWREAQVNCTALGARIEITATVTTDEEHQWIPAQEVVDALRGLRNVEYRPDTGAWTTASIAISRDGADYRTGHDAPQWTRDDEGFRAYYDELRFYPRMTAPDWLFEAAFQHHADNRGGFEIPGAVRMVQVFDGRGADDRPVAHRPALPWAEKQMVLDYLYGGEILLSAPGTSADEVDPQQPPEVPKQFHTDGTWVWPLAMAYYLGVHDIAPPRDFLEHVRRNGHRPPEIVAERAAAEAKALVLGADPDALENVPPAEAIELARGFIGAMGMSRRFYSFEQPVEGGWCMLRELDGWWAVFCVDGGAVKNKSRFPEPFSAAAHLIGAMALTRDQFLRAPDEPLADFECPIRPLPGEPPLDAYDDKFLVDLRAGDEVDRFGDPAGNTVFVAGTTLPQRSAPPQQPAGDYRKYRVLTGFQVISGVAKPDFGQVGGGTAFVLPADLRALVADGWLAEA</sequence>
<dbReference type="RefSeq" id="WP_093265655.1">
    <property type="nucleotide sequence ID" value="NZ_FNOK01000011.1"/>
</dbReference>
<accession>A0A1H3C2Q0</accession>
<evidence type="ECO:0000313" key="3">
    <source>
        <dbReference type="Proteomes" id="UP000199529"/>
    </source>
</evidence>
<feature type="domain" description="TNT" evidence="1">
    <location>
        <begin position="462"/>
        <end position="546"/>
    </location>
</feature>
<protein>
    <recommendedName>
        <fullName evidence="1">TNT domain-containing protein</fullName>
    </recommendedName>
</protein>
<organism evidence="2 3">
    <name type="scientific">Saccharopolyspora shandongensis</name>
    <dbReference type="NCBI Taxonomy" id="418495"/>
    <lineage>
        <taxon>Bacteria</taxon>
        <taxon>Bacillati</taxon>
        <taxon>Actinomycetota</taxon>
        <taxon>Actinomycetes</taxon>
        <taxon>Pseudonocardiales</taxon>
        <taxon>Pseudonocardiaceae</taxon>
        <taxon>Saccharopolyspora</taxon>
    </lineage>
</organism>
<dbReference type="SUPFAM" id="SSF160424">
    <property type="entry name" value="BH3703-like"/>
    <property type="match status" value="1"/>
</dbReference>
<dbReference type="OrthoDB" id="275232at2"/>